<accession>A0AAD1ZUZ5</accession>
<gene>
    <name evidence="1" type="ORF">FPE_LOCUS21197</name>
</gene>
<reference evidence="1" key="1">
    <citation type="submission" date="2023-05" db="EMBL/GenBank/DDBJ databases">
        <authorList>
            <person name="Huff M."/>
        </authorList>
    </citation>
    <scope>NUCLEOTIDE SEQUENCE</scope>
</reference>
<evidence type="ECO:0000313" key="2">
    <source>
        <dbReference type="Proteomes" id="UP000834106"/>
    </source>
</evidence>
<evidence type="ECO:0000313" key="1">
    <source>
        <dbReference type="EMBL" id="CAI9773767.1"/>
    </source>
</evidence>
<organism evidence="1 2">
    <name type="scientific">Fraxinus pennsylvanica</name>
    <dbReference type="NCBI Taxonomy" id="56036"/>
    <lineage>
        <taxon>Eukaryota</taxon>
        <taxon>Viridiplantae</taxon>
        <taxon>Streptophyta</taxon>
        <taxon>Embryophyta</taxon>
        <taxon>Tracheophyta</taxon>
        <taxon>Spermatophyta</taxon>
        <taxon>Magnoliopsida</taxon>
        <taxon>eudicotyledons</taxon>
        <taxon>Gunneridae</taxon>
        <taxon>Pentapetalae</taxon>
        <taxon>asterids</taxon>
        <taxon>lamiids</taxon>
        <taxon>Lamiales</taxon>
        <taxon>Oleaceae</taxon>
        <taxon>Oleeae</taxon>
        <taxon>Fraxinus</taxon>
    </lineage>
</organism>
<dbReference type="AlphaFoldDB" id="A0AAD1ZUZ5"/>
<dbReference type="EMBL" id="OU503048">
    <property type="protein sequence ID" value="CAI9773767.1"/>
    <property type="molecule type" value="Genomic_DNA"/>
</dbReference>
<proteinExistence type="predicted"/>
<protein>
    <submittedName>
        <fullName evidence="1">Uncharacterized protein</fullName>
    </submittedName>
</protein>
<sequence length="116" mass="13043">MMIGGGIEKTELPTILRGKGDEMDKLRFAIMYLRESDVDASAFQYVKKYKVNKYRISINKFFHVCGLYTLRLTVSSVWYTLCHEKLLASSGSIIYSSFISAGNCSSPSSILLGREP</sequence>
<keyword evidence="2" id="KW-1185">Reference proteome</keyword>
<name>A0AAD1ZUZ5_9LAMI</name>
<dbReference type="Proteomes" id="UP000834106">
    <property type="component" value="Chromosome 13"/>
</dbReference>